<dbReference type="PANTHER" id="PTHR46010:SF1">
    <property type="entry name" value="PROTEIN IWS1 HOMOLOG"/>
    <property type="match status" value="1"/>
</dbReference>
<dbReference type="InterPro" id="IPR035441">
    <property type="entry name" value="TFIIS/LEDGF_dom_sf"/>
</dbReference>
<dbReference type="PROSITE" id="PS51319">
    <property type="entry name" value="TFIIS_N"/>
    <property type="match status" value="1"/>
</dbReference>
<name>A0A3Q3WCI6_MOLML</name>
<evidence type="ECO:0000256" key="7">
    <source>
        <dbReference type="ARBA" id="ARBA00023242"/>
    </source>
</evidence>
<evidence type="ECO:0000313" key="13">
    <source>
        <dbReference type="Proteomes" id="UP000261620"/>
    </source>
</evidence>
<evidence type="ECO:0000256" key="10">
    <source>
        <dbReference type="SAM" id="MobiDB-lite"/>
    </source>
</evidence>
<dbReference type="InterPro" id="IPR051037">
    <property type="entry name" value="RNAPII_TF_IWS1"/>
</dbReference>
<feature type="domain" description="TFIIS N-terminal" evidence="11">
    <location>
        <begin position="534"/>
        <end position="612"/>
    </location>
</feature>
<proteinExistence type="inferred from homology"/>
<dbReference type="Pfam" id="PF08711">
    <property type="entry name" value="Med26"/>
    <property type="match status" value="1"/>
</dbReference>
<feature type="compositionally biased region" description="Basic and acidic residues" evidence="10">
    <location>
        <begin position="167"/>
        <end position="179"/>
    </location>
</feature>
<keyword evidence="3" id="KW-0509">mRNA transport</keyword>
<evidence type="ECO:0000256" key="9">
    <source>
        <dbReference type="PROSITE-ProRule" id="PRU00649"/>
    </source>
</evidence>
<evidence type="ECO:0000313" key="12">
    <source>
        <dbReference type="Ensembl" id="ENSMMOP00000012223.1"/>
    </source>
</evidence>
<evidence type="ECO:0000256" key="1">
    <source>
        <dbReference type="ARBA" id="ARBA00022448"/>
    </source>
</evidence>
<keyword evidence="13" id="KW-1185">Reference proteome</keyword>
<feature type="region of interest" description="Disordered" evidence="10">
    <location>
        <begin position="298"/>
        <end position="438"/>
    </location>
</feature>
<comment type="similarity">
    <text evidence="8">Belongs to the IWS1 family.</text>
</comment>
<protein>
    <recommendedName>
        <fullName evidence="11">TFIIS N-terminal domain-containing protein</fullName>
    </recommendedName>
</protein>
<dbReference type="PANTHER" id="PTHR46010">
    <property type="entry name" value="PROTEIN IWS1 HOMOLOG"/>
    <property type="match status" value="1"/>
</dbReference>
<dbReference type="AlphaFoldDB" id="A0A3Q3WCI6"/>
<feature type="compositionally biased region" description="Basic and acidic residues" evidence="10">
    <location>
        <begin position="247"/>
        <end position="269"/>
    </location>
</feature>
<evidence type="ECO:0000256" key="5">
    <source>
        <dbReference type="ARBA" id="ARBA00023163"/>
    </source>
</evidence>
<evidence type="ECO:0000256" key="6">
    <source>
        <dbReference type="ARBA" id="ARBA00023187"/>
    </source>
</evidence>
<evidence type="ECO:0000256" key="4">
    <source>
        <dbReference type="ARBA" id="ARBA00023015"/>
    </source>
</evidence>
<organism evidence="12 13">
    <name type="scientific">Mola mola</name>
    <name type="common">Ocean sunfish</name>
    <name type="synonym">Tetraodon mola</name>
    <dbReference type="NCBI Taxonomy" id="94237"/>
    <lineage>
        <taxon>Eukaryota</taxon>
        <taxon>Metazoa</taxon>
        <taxon>Chordata</taxon>
        <taxon>Craniata</taxon>
        <taxon>Vertebrata</taxon>
        <taxon>Euteleostomi</taxon>
        <taxon>Actinopterygii</taxon>
        <taxon>Neopterygii</taxon>
        <taxon>Teleostei</taxon>
        <taxon>Neoteleostei</taxon>
        <taxon>Acanthomorphata</taxon>
        <taxon>Eupercaria</taxon>
        <taxon>Tetraodontiformes</taxon>
        <taxon>Molidae</taxon>
        <taxon>Mola</taxon>
    </lineage>
</organism>
<dbReference type="STRING" id="94237.ENSMMOP00000012223"/>
<keyword evidence="7 9" id="KW-0539">Nucleus</keyword>
<keyword evidence="1" id="KW-0813">Transport</keyword>
<dbReference type="Ensembl" id="ENSMMOT00000012427.1">
    <property type="protein sequence ID" value="ENSMMOP00000012223.1"/>
    <property type="gene ID" value="ENSMMOG00000009396.1"/>
</dbReference>
<keyword evidence="2" id="KW-0507">mRNA processing</keyword>
<dbReference type="GO" id="GO:0005634">
    <property type="term" value="C:nucleus"/>
    <property type="evidence" value="ECO:0007669"/>
    <property type="project" value="UniProtKB-SubCell"/>
</dbReference>
<accession>A0A3Q3WCI6</accession>
<feature type="compositionally biased region" description="Basic and acidic residues" evidence="10">
    <location>
        <begin position="412"/>
        <end position="421"/>
    </location>
</feature>
<reference evidence="12" key="1">
    <citation type="submission" date="2025-08" db="UniProtKB">
        <authorList>
            <consortium name="Ensembl"/>
        </authorList>
    </citation>
    <scope>IDENTIFICATION</scope>
</reference>
<feature type="compositionally biased region" description="Basic and acidic residues" evidence="10">
    <location>
        <begin position="1"/>
        <end position="23"/>
    </location>
</feature>
<keyword evidence="6" id="KW-0508">mRNA splicing</keyword>
<sequence>PVQDEHQGSDGEEMRSDRHHSEVRTCISVSVSQLMAPLPPTTQNNDEDAPNAMETSGAASSSDNEDHRGADSESEGEAPREHHEDEDKSDSEAGATQPANGDDGDDSPVKRTMSGSENEEESPVKHGASDNEEGGGSPPAERRGSSSDTEERAERPKAAMDSDSENDEAKPAASPDHHSNVNSDSDTEKPARHKAAQMESEEEEEKTEGRGEGAKWKAVMQSDSEDEEEGRRRKTAAGSDGEEQEDEKQKDDSEDDKPGSDLKAVERHQLQQQYRNIIKEDSTTDKHVRLSLVLFFSNTVSEHEENKPNMSSSAVKKSRAVSDDENSDSDAGSAGPDKSLAAKLKELGSASDSEGDGRPTGAAGKKDEKALFGSDSDSGDDEEEKMIADIFGESGDEEGEEFTGFNQEDLEGDKKESKQQELEEESDSDDGVDRSGQDMSFMSDFDLMLARRKAMNSKRRRHRDGGTFISDADDVVSAMIIKMNEAAEEDRTLNSHKKPALKKLMLLPQVILLHIDLLEVQDLKETFIDSGVMTAIKEWISPLPDKSLPALRIREELLRILMELPSVSQETLKHSGIGRAVMFLYKHPKESRSNKDLALKLINEWSRPIFGLTSNYKGMTREERQQRDLDQQMPQRRRLRYSVLFGPTLRPGDPGFCARARVPMPSNKDYVVRPKWNVEVDSSRSFHKKGLTMLEKHKRRFAEQKKLKRPQGAVKLSIEGNRMPL</sequence>
<dbReference type="OMA" id="HTHKDET"/>
<feature type="compositionally biased region" description="Basic and acidic residues" evidence="10">
    <location>
        <begin position="64"/>
        <end position="86"/>
    </location>
</feature>
<evidence type="ECO:0000256" key="8">
    <source>
        <dbReference type="ARBA" id="ARBA00037992"/>
    </source>
</evidence>
<dbReference type="Gene3D" id="1.20.930.10">
    <property type="entry name" value="Conserved domain common to transcription factors TFIIS, elongin A, CRSP70"/>
    <property type="match status" value="1"/>
</dbReference>
<comment type="subcellular location">
    <subcellularLocation>
        <location evidence="9">Nucleus</location>
    </subcellularLocation>
</comment>
<dbReference type="InterPro" id="IPR017923">
    <property type="entry name" value="TFIIS_N"/>
</dbReference>
<evidence type="ECO:0000256" key="3">
    <source>
        <dbReference type="ARBA" id="ARBA00022816"/>
    </source>
</evidence>
<keyword evidence="4" id="KW-0805">Transcription regulation</keyword>
<feature type="compositionally biased region" description="Basic and acidic residues" evidence="10">
    <location>
        <begin position="140"/>
        <end position="160"/>
    </location>
</feature>
<evidence type="ECO:0000259" key="11">
    <source>
        <dbReference type="PROSITE" id="PS51319"/>
    </source>
</evidence>
<feature type="compositionally biased region" description="Polar residues" evidence="10">
    <location>
        <begin position="53"/>
        <end position="62"/>
    </location>
</feature>
<dbReference type="GO" id="GO:0016973">
    <property type="term" value="P:poly(A)+ mRNA export from nucleus"/>
    <property type="evidence" value="ECO:0007669"/>
    <property type="project" value="TreeGrafter"/>
</dbReference>
<dbReference type="GO" id="GO:0008380">
    <property type="term" value="P:RNA splicing"/>
    <property type="evidence" value="ECO:0007669"/>
    <property type="project" value="UniProtKB-KW"/>
</dbReference>
<dbReference type="FunFam" id="1.20.930.10:FF:000001">
    <property type="entry name" value="IWS1, SUPT6H interacting protein"/>
    <property type="match status" value="1"/>
</dbReference>
<evidence type="ECO:0000256" key="2">
    <source>
        <dbReference type="ARBA" id="ARBA00022664"/>
    </source>
</evidence>
<dbReference type="Proteomes" id="UP000261620">
    <property type="component" value="Unplaced"/>
</dbReference>
<reference evidence="12" key="2">
    <citation type="submission" date="2025-09" db="UniProtKB">
        <authorList>
            <consortium name="Ensembl"/>
        </authorList>
    </citation>
    <scope>IDENTIFICATION</scope>
</reference>
<feature type="region of interest" description="Disordered" evidence="10">
    <location>
        <begin position="1"/>
        <end position="283"/>
    </location>
</feature>
<keyword evidence="5" id="KW-0804">Transcription</keyword>
<dbReference type="GO" id="GO:0006397">
    <property type="term" value="P:mRNA processing"/>
    <property type="evidence" value="ECO:0007669"/>
    <property type="project" value="UniProtKB-KW"/>
</dbReference>